<evidence type="ECO:0000256" key="1">
    <source>
        <dbReference type="SAM" id="MobiDB-lite"/>
    </source>
</evidence>
<reference evidence="2 3" key="1">
    <citation type="submission" date="2014-04" db="EMBL/GenBank/DDBJ databases">
        <authorList>
            <consortium name="DOE Joint Genome Institute"/>
            <person name="Kuo A."/>
            <person name="Tarkka M."/>
            <person name="Buscot F."/>
            <person name="Kohler A."/>
            <person name="Nagy L.G."/>
            <person name="Floudas D."/>
            <person name="Copeland A."/>
            <person name="Barry K.W."/>
            <person name="Cichocki N."/>
            <person name="Veneault-Fourrey C."/>
            <person name="LaButti K."/>
            <person name="Lindquist E.A."/>
            <person name="Lipzen A."/>
            <person name="Lundell T."/>
            <person name="Morin E."/>
            <person name="Murat C."/>
            <person name="Sun H."/>
            <person name="Tunlid A."/>
            <person name="Henrissat B."/>
            <person name="Grigoriev I.V."/>
            <person name="Hibbett D.S."/>
            <person name="Martin F."/>
            <person name="Nordberg H.P."/>
            <person name="Cantor M.N."/>
            <person name="Hua S.X."/>
        </authorList>
    </citation>
    <scope>NUCLEOTIDE SEQUENCE [LARGE SCALE GENOMIC DNA]</scope>
    <source>
        <strain evidence="2 3">F 1598</strain>
    </source>
</reference>
<gene>
    <name evidence="2" type="ORF">PILCRDRAFT_14866</name>
</gene>
<dbReference type="AlphaFoldDB" id="A0A0C3B964"/>
<accession>A0A0C3B964</accession>
<dbReference type="EMBL" id="KN833071">
    <property type="protein sequence ID" value="KIM73877.1"/>
    <property type="molecule type" value="Genomic_DNA"/>
</dbReference>
<name>A0A0C3B964_PILCF</name>
<feature type="non-terminal residue" evidence="2">
    <location>
        <position position="221"/>
    </location>
</feature>
<sequence length="221" mass="23507">MPSAAITNDELAPTNAIPSQPSTLPSASASVSPCLIPSSSSSGSIPRTKPTATPTSRAVSSAASATSSSKDLTRSSSLEILFSSDPTSPAITPPPCPKPHLVRVQTSSLPVLTYEPPRLPLPQILLPYPCICASVNKLAGEDRVLEITRMALSSDDERNWEELRLENEELFLSLDSTQFQALYDDLGGDLGLGFLSATDNPEMEEQRGTIEANIDSNVTPR</sequence>
<reference evidence="3" key="2">
    <citation type="submission" date="2015-01" db="EMBL/GenBank/DDBJ databases">
        <title>Evolutionary Origins and Diversification of the Mycorrhizal Mutualists.</title>
        <authorList>
            <consortium name="DOE Joint Genome Institute"/>
            <consortium name="Mycorrhizal Genomics Consortium"/>
            <person name="Kohler A."/>
            <person name="Kuo A."/>
            <person name="Nagy L.G."/>
            <person name="Floudas D."/>
            <person name="Copeland A."/>
            <person name="Barry K.W."/>
            <person name="Cichocki N."/>
            <person name="Veneault-Fourrey C."/>
            <person name="LaButti K."/>
            <person name="Lindquist E.A."/>
            <person name="Lipzen A."/>
            <person name="Lundell T."/>
            <person name="Morin E."/>
            <person name="Murat C."/>
            <person name="Riley R."/>
            <person name="Ohm R."/>
            <person name="Sun H."/>
            <person name="Tunlid A."/>
            <person name="Henrissat B."/>
            <person name="Grigoriev I.V."/>
            <person name="Hibbett D.S."/>
            <person name="Martin F."/>
        </authorList>
    </citation>
    <scope>NUCLEOTIDE SEQUENCE [LARGE SCALE GENOMIC DNA]</scope>
    <source>
        <strain evidence="3">F 1598</strain>
    </source>
</reference>
<protein>
    <submittedName>
        <fullName evidence="2">Uncharacterized protein</fullName>
    </submittedName>
</protein>
<proteinExistence type="predicted"/>
<evidence type="ECO:0000313" key="3">
    <source>
        <dbReference type="Proteomes" id="UP000054166"/>
    </source>
</evidence>
<dbReference type="Proteomes" id="UP000054166">
    <property type="component" value="Unassembled WGS sequence"/>
</dbReference>
<organism evidence="2 3">
    <name type="scientific">Piloderma croceum (strain F 1598)</name>
    <dbReference type="NCBI Taxonomy" id="765440"/>
    <lineage>
        <taxon>Eukaryota</taxon>
        <taxon>Fungi</taxon>
        <taxon>Dikarya</taxon>
        <taxon>Basidiomycota</taxon>
        <taxon>Agaricomycotina</taxon>
        <taxon>Agaricomycetes</taxon>
        <taxon>Agaricomycetidae</taxon>
        <taxon>Atheliales</taxon>
        <taxon>Atheliaceae</taxon>
        <taxon>Piloderma</taxon>
    </lineage>
</organism>
<keyword evidence="3" id="KW-1185">Reference proteome</keyword>
<dbReference type="InParanoid" id="A0A0C3B964"/>
<feature type="compositionally biased region" description="Polar residues" evidence="1">
    <location>
        <begin position="16"/>
        <end position="27"/>
    </location>
</feature>
<feature type="region of interest" description="Disordered" evidence="1">
    <location>
        <begin position="1"/>
        <end position="70"/>
    </location>
</feature>
<dbReference type="HOGENOM" id="CLU_1253282_0_0_1"/>
<evidence type="ECO:0000313" key="2">
    <source>
        <dbReference type="EMBL" id="KIM73877.1"/>
    </source>
</evidence>
<feature type="compositionally biased region" description="Low complexity" evidence="1">
    <location>
        <begin position="28"/>
        <end position="70"/>
    </location>
</feature>